<name>A0A818CYB4_9BILA</name>
<dbReference type="Proteomes" id="UP000663865">
    <property type="component" value="Unassembled WGS sequence"/>
</dbReference>
<feature type="coiled-coil region" evidence="1">
    <location>
        <begin position="85"/>
        <end position="127"/>
    </location>
</feature>
<evidence type="ECO:0000313" key="3">
    <source>
        <dbReference type="EMBL" id="CAF3338692.1"/>
    </source>
</evidence>
<evidence type="ECO:0000313" key="2">
    <source>
        <dbReference type="EMBL" id="CAF3273462.1"/>
    </source>
</evidence>
<gene>
    <name evidence="4" type="ORF">FME351_LOCUS12489</name>
    <name evidence="5" type="ORF">GRG538_LOCUS33267</name>
    <name evidence="3" type="ORF">KIK155_LOCUS2495</name>
    <name evidence="2" type="ORF">TIS948_LOCUS16465</name>
    <name evidence="6" type="ORF">TSG867_LOCUS19286</name>
</gene>
<accession>A0A818CYB4</accession>
<evidence type="ECO:0000313" key="5">
    <source>
        <dbReference type="EMBL" id="CAF3785644.1"/>
    </source>
</evidence>
<dbReference type="Proteomes" id="UP000663869">
    <property type="component" value="Unassembled WGS sequence"/>
</dbReference>
<organism evidence="4 7">
    <name type="scientific">Rotaria socialis</name>
    <dbReference type="NCBI Taxonomy" id="392032"/>
    <lineage>
        <taxon>Eukaryota</taxon>
        <taxon>Metazoa</taxon>
        <taxon>Spiralia</taxon>
        <taxon>Gnathifera</taxon>
        <taxon>Rotifera</taxon>
        <taxon>Eurotatoria</taxon>
        <taxon>Bdelloidea</taxon>
        <taxon>Philodinida</taxon>
        <taxon>Philodinidae</taxon>
        <taxon>Rotaria</taxon>
    </lineage>
</organism>
<dbReference type="EMBL" id="CAJNYU010001446">
    <property type="protein sequence ID" value="CAF3439161.1"/>
    <property type="molecule type" value="Genomic_DNA"/>
</dbReference>
<dbReference type="Proteomes" id="UP000663862">
    <property type="component" value="Unassembled WGS sequence"/>
</dbReference>
<dbReference type="AlphaFoldDB" id="A0A818CYB4"/>
<proteinExistence type="predicted"/>
<dbReference type="OrthoDB" id="10049903at2759"/>
<dbReference type="EMBL" id="CAJNYV010000060">
    <property type="protein sequence ID" value="CAF3338692.1"/>
    <property type="molecule type" value="Genomic_DNA"/>
</dbReference>
<dbReference type="Gene3D" id="2.60.120.920">
    <property type="match status" value="1"/>
</dbReference>
<evidence type="ECO:0000313" key="4">
    <source>
        <dbReference type="EMBL" id="CAF3439161.1"/>
    </source>
</evidence>
<dbReference type="Proteomes" id="UP000663872">
    <property type="component" value="Unassembled WGS sequence"/>
</dbReference>
<dbReference type="InterPro" id="IPR043136">
    <property type="entry name" value="B30.2/SPRY_sf"/>
</dbReference>
<dbReference type="EMBL" id="CAJOBQ010001338">
    <property type="protein sequence ID" value="CAF4478655.1"/>
    <property type="molecule type" value="Genomic_DNA"/>
</dbReference>
<dbReference type="EMBL" id="CAJNYT010005915">
    <property type="protein sequence ID" value="CAF3785644.1"/>
    <property type="molecule type" value="Genomic_DNA"/>
</dbReference>
<sequence>MASDVTRKHCASSDACKQTGIAVCEGCSQAFCTKHFIHHRQFLGDQIDAVISEYDQVQYALNEQKTNIDSHPLMKQISDWEKESIVKIQEKARELRQELIQKNTIHLEKLSKKLQDLSEQLKLGREHDSFVEVDIGNWKKSLNDLKENLALNSILRINQDCGTPLVQNVSVNSIENDEIFDRVFDNSARIEENGLAAIHTNNASFTEVRGRNEYSTGCHRIRLSIQQSFDKWLFLGVIAKSAPLQETPYSCKSTYGWSSNNFTWLNGQANGNQLPTRIEMKTNDTITLIFDCDNRKILMINERSNTIFDLVVGLNNCPLPWQLHVILYEPNSHVRILPTLS</sequence>
<keyword evidence="1" id="KW-0175">Coiled coil</keyword>
<evidence type="ECO:0000256" key="1">
    <source>
        <dbReference type="SAM" id="Coils"/>
    </source>
</evidence>
<evidence type="ECO:0000313" key="7">
    <source>
        <dbReference type="Proteomes" id="UP000663869"/>
    </source>
</evidence>
<evidence type="ECO:0008006" key="8">
    <source>
        <dbReference type="Google" id="ProtNLM"/>
    </source>
</evidence>
<dbReference type="Proteomes" id="UP000663825">
    <property type="component" value="Unassembled WGS sequence"/>
</dbReference>
<reference evidence="4" key="1">
    <citation type="submission" date="2021-02" db="EMBL/GenBank/DDBJ databases">
        <authorList>
            <person name="Nowell W R."/>
        </authorList>
    </citation>
    <scope>NUCLEOTIDE SEQUENCE</scope>
</reference>
<comment type="caution">
    <text evidence="4">The sequence shown here is derived from an EMBL/GenBank/DDBJ whole genome shotgun (WGS) entry which is preliminary data.</text>
</comment>
<protein>
    <recommendedName>
        <fullName evidence="8">B box-type domain-containing protein</fullName>
    </recommendedName>
</protein>
<dbReference type="EMBL" id="CAJNXB010002722">
    <property type="protein sequence ID" value="CAF3273462.1"/>
    <property type="molecule type" value="Genomic_DNA"/>
</dbReference>
<evidence type="ECO:0000313" key="6">
    <source>
        <dbReference type="EMBL" id="CAF4478655.1"/>
    </source>
</evidence>